<dbReference type="Pfam" id="PF00587">
    <property type="entry name" value="tRNA-synt_2b"/>
    <property type="match status" value="1"/>
</dbReference>
<dbReference type="FunFam" id="3.30.930.10:FF:000002">
    <property type="entry name" value="Threonine--tRNA ligase"/>
    <property type="match status" value="1"/>
</dbReference>
<protein>
    <recommendedName>
        <fullName evidence="13">Threonine--tRNA ligase</fullName>
        <ecNumber evidence="13">6.1.1.3</ecNumber>
    </recommendedName>
    <alternativeName>
        <fullName evidence="13">Threonyl-tRNA synthetase</fullName>
        <shortName evidence="13">ThrRS</shortName>
    </alternativeName>
</protein>
<dbReference type="InterPro" id="IPR004095">
    <property type="entry name" value="TGS"/>
</dbReference>
<evidence type="ECO:0000256" key="11">
    <source>
        <dbReference type="ARBA" id="ARBA00023146"/>
    </source>
</evidence>
<evidence type="ECO:0000256" key="4">
    <source>
        <dbReference type="ARBA" id="ARBA00022598"/>
    </source>
</evidence>
<dbReference type="HAMAP" id="MF_00184">
    <property type="entry name" value="Thr_tRNA_synth"/>
    <property type="match status" value="1"/>
</dbReference>
<dbReference type="Proteomes" id="UP000294919">
    <property type="component" value="Unassembled WGS sequence"/>
</dbReference>
<dbReference type="InterPro" id="IPR018163">
    <property type="entry name" value="Thr/Ala-tRNA-synth_IIc_edit"/>
</dbReference>
<evidence type="ECO:0000256" key="5">
    <source>
        <dbReference type="ARBA" id="ARBA00022723"/>
    </source>
</evidence>
<keyword evidence="10 13" id="KW-0648">Protein biosynthesis</keyword>
<dbReference type="InterPro" id="IPR036621">
    <property type="entry name" value="Anticodon-bd_dom_sf"/>
</dbReference>
<dbReference type="Pfam" id="PF02824">
    <property type="entry name" value="TGS"/>
    <property type="match status" value="1"/>
</dbReference>
<keyword evidence="14" id="KW-0175">Coiled coil</keyword>
<evidence type="ECO:0000256" key="1">
    <source>
        <dbReference type="ARBA" id="ARBA00008226"/>
    </source>
</evidence>
<evidence type="ECO:0000256" key="12">
    <source>
        <dbReference type="ARBA" id="ARBA00049515"/>
    </source>
</evidence>
<dbReference type="GO" id="GO:0006435">
    <property type="term" value="P:threonyl-tRNA aminoacylation"/>
    <property type="evidence" value="ECO:0007669"/>
    <property type="project" value="UniProtKB-UniRule"/>
</dbReference>
<evidence type="ECO:0000313" key="18">
    <source>
        <dbReference type="Proteomes" id="UP000294919"/>
    </source>
</evidence>
<dbReference type="InterPro" id="IPR012676">
    <property type="entry name" value="TGS-like"/>
</dbReference>
<dbReference type="PROSITE" id="PS51880">
    <property type="entry name" value="TGS"/>
    <property type="match status" value="1"/>
</dbReference>
<dbReference type="InterPro" id="IPR047246">
    <property type="entry name" value="ThrRS_anticodon"/>
</dbReference>
<keyword evidence="11 13" id="KW-0030">Aminoacyl-tRNA synthetase</keyword>
<comment type="caution">
    <text evidence="17">The sequence shown here is derived from an EMBL/GenBank/DDBJ whole genome shotgun (WGS) entry which is preliminary data.</text>
</comment>
<dbReference type="GO" id="GO:0004829">
    <property type="term" value="F:threonine-tRNA ligase activity"/>
    <property type="evidence" value="ECO:0007669"/>
    <property type="project" value="UniProtKB-UniRule"/>
</dbReference>
<dbReference type="FunFam" id="3.30.980.10:FF:000005">
    <property type="entry name" value="Threonyl-tRNA synthetase, mitochondrial"/>
    <property type="match status" value="1"/>
</dbReference>
<dbReference type="Gene3D" id="3.40.50.800">
    <property type="entry name" value="Anticodon-binding domain"/>
    <property type="match status" value="1"/>
</dbReference>
<evidence type="ECO:0000256" key="13">
    <source>
        <dbReference type="HAMAP-Rule" id="MF_00184"/>
    </source>
</evidence>
<dbReference type="GO" id="GO:0005524">
    <property type="term" value="F:ATP binding"/>
    <property type="evidence" value="ECO:0007669"/>
    <property type="project" value="UniProtKB-UniRule"/>
</dbReference>
<dbReference type="OrthoDB" id="9802304at2"/>
<keyword evidence="3 13" id="KW-0820">tRNA-binding</keyword>
<evidence type="ECO:0000259" key="15">
    <source>
        <dbReference type="PROSITE" id="PS50862"/>
    </source>
</evidence>
<dbReference type="Gene3D" id="3.30.980.10">
    <property type="entry name" value="Threonyl-trna Synthetase, Chain A, domain 2"/>
    <property type="match status" value="1"/>
</dbReference>
<keyword evidence="5 13" id="KW-0479">Metal-binding</keyword>
<keyword evidence="18" id="KW-1185">Reference proteome</keyword>
<dbReference type="Gene3D" id="3.30.54.20">
    <property type="match status" value="1"/>
</dbReference>
<dbReference type="GO" id="GO:0005737">
    <property type="term" value="C:cytoplasm"/>
    <property type="evidence" value="ECO:0007669"/>
    <property type="project" value="UniProtKB-SubCell"/>
</dbReference>
<comment type="cofactor">
    <cofactor evidence="13">
        <name>Zn(2+)</name>
        <dbReference type="ChEBI" id="CHEBI:29105"/>
    </cofactor>
    <text evidence="13">Binds 1 zinc ion per subunit.</text>
</comment>
<evidence type="ECO:0000256" key="6">
    <source>
        <dbReference type="ARBA" id="ARBA00022741"/>
    </source>
</evidence>
<dbReference type="GO" id="GO:0016740">
    <property type="term" value="F:transferase activity"/>
    <property type="evidence" value="ECO:0007669"/>
    <property type="project" value="UniProtKB-ARBA"/>
</dbReference>
<feature type="binding site" evidence="13">
    <location>
        <position position="335"/>
    </location>
    <ligand>
        <name>Zn(2+)</name>
        <dbReference type="ChEBI" id="CHEBI:29105"/>
        <note>catalytic</note>
    </ligand>
</feature>
<comment type="subcellular location">
    <subcellularLocation>
        <location evidence="13">Cytoplasm</location>
    </subcellularLocation>
</comment>
<evidence type="ECO:0000256" key="14">
    <source>
        <dbReference type="SAM" id="Coils"/>
    </source>
</evidence>
<dbReference type="GO" id="GO:0000049">
    <property type="term" value="F:tRNA binding"/>
    <property type="evidence" value="ECO:0007669"/>
    <property type="project" value="UniProtKB-KW"/>
</dbReference>
<dbReference type="PRINTS" id="PR01047">
    <property type="entry name" value="TRNASYNTHTHR"/>
</dbReference>
<dbReference type="InterPro" id="IPR006195">
    <property type="entry name" value="aa-tRNA-synth_II"/>
</dbReference>
<comment type="caution">
    <text evidence="13">Lacks conserved residue(s) required for the propagation of feature annotation.</text>
</comment>
<dbReference type="Gene3D" id="3.30.930.10">
    <property type="entry name" value="Bira Bifunctional Protein, Domain 2"/>
    <property type="match status" value="1"/>
</dbReference>
<comment type="similarity">
    <text evidence="1 13">Belongs to the class-II aminoacyl-tRNA synthetase family.</text>
</comment>
<dbReference type="GO" id="GO:0046872">
    <property type="term" value="F:metal ion binding"/>
    <property type="evidence" value="ECO:0007669"/>
    <property type="project" value="UniProtKB-KW"/>
</dbReference>
<dbReference type="CDD" id="cd01667">
    <property type="entry name" value="TGS_ThrRS"/>
    <property type="match status" value="1"/>
</dbReference>
<dbReference type="InterPro" id="IPR004154">
    <property type="entry name" value="Anticodon-bd"/>
</dbReference>
<keyword evidence="6 13" id="KW-0547">Nucleotide-binding</keyword>
<name>A0A4R2KM96_9FIRM</name>
<evidence type="ECO:0000256" key="3">
    <source>
        <dbReference type="ARBA" id="ARBA00022555"/>
    </source>
</evidence>
<evidence type="ECO:0000256" key="10">
    <source>
        <dbReference type="ARBA" id="ARBA00022917"/>
    </source>
</evidence>
<feature type="domain" description="TGS" evidence="16">
    <location>
        <begin position="1"/>
        <end position="63"/>
    </location>
</feature>
<dbReference type="AlphaFoldDB" id="A0A4R2KM96"/>
<dbReference type="Pfam" id="PF07973">
    <property type="entry name" value="tRNA_SAD"/>
    <property type="match status" value="1"/>
</dbReference>
<evidence type="ECO:0000259" key="16">
    <source>
        <dbReference type="PROSITE" id="PS51880"/>
    </source>
</evidence>
<feature type="domain" description="Aminoacyl-transfer RNA synthetases class-II family profile" evidence="15">
    <location>
        <begin position="269"/>
        <end position="534"/>
    </location>
</feature>
<dbReference type="SUPFAM" id="SSF55681">
    <property type="entry name" value="Class II aaRS and biotin synthetases"/>
    <property type="match status" value="1"/>
</dbReference>
<dbReference type="NCBIfam" id="TIGR00418">
    <property type="entry name" value="thrS"/>
    <property type="match status" value="1"/>
</dbReference>
<dbReference type="SMART" id="SM00863">
    <property type="entry name" value="tRNA_SAD"/>
    <property type="match status" value="1"/>
</dbReference>
<dbReference type="FunFam" id="3.40.50.800:FF:000001">
    <property type="entry name" value="Threonine--tRNA ligase"/>
    <property type="match status" value="1"/>
</dbReference>
<dbReference type="InterPro" id="IPR002320">
    <property type="entry name" value="Thr-tRNA-ligase_IIa"/>
</dbReference>
<dbReference type="PANTHER" id="PTHR11451">
    <property type="entry name" value="THREONINE-TRNA LIGASE"/>
    <property type="match status" value="1"/>
</dbReference>
<dbReference type="EC" id="6.1.1.3" evidence="13"/>
<keyword evidence="2 13" id="KW-0963">Cytoplasm</keyword>
<keyword evidence="7 13" id="KW-0862">Zinc</keyword>
<dbReference type="RefSeq" id="WP_132245850.1">
    <property type="nucleotide sequence ID" value="NZ_SLWV01000015.1"/>
</dbReference>
<evidence type="ECO:0000256" key="9">
    <source>
        <dbReference type="ARBA" id="ARBA00022884"/>
    </source>
</evidence>
<dbReference type="InterPro" id="IPR033728">
    <property type="entry name" value="ThrRS_core"/>
</dbReference>
<dbReference type="Gene3D" id="3.10.20.30">
    <property type="match status" value="1"/>
</dbReference>
<dbReference type="PANTHER" id="PTHR11451:SF44">
    <property type="entry name" value="THREONINE--TRNA LIGASE, CHLOROPLASTIC_MITOCHONDRIAL 2"/>
    <property type="match status" value="1"/>
</dbReference>
<organism evidence="17 18">
    <name type="scientific">Marinisporobacter balticus</name>
    <dbReference type="NCBI Taxonomy" id="2018667"/>
    <lineage>
        <taxon>Bacteria</taxon>
        <taxon>Bacillati</taxon>
        <taxon>Bacillota</taxon>
        <taxon>Clostridia</taxon>
        <taxon>Peptostreptococcales</taxon>
        <taxon>Thermotaleaceae</taxon>
        <taxon>Marinisporobacter</taxon>
    </lineage>
</organism>
<dbReference type="PROSITE" id="PS50862">
    <property type="entry name" value="AA_TRNA_LIGASE_II"/>
    <property type="match status" value="1"/>
</dbReference>
<evidence type="ECO:0000256" key="7">
    <source>
        <dbReference type="ARBA" id="ARBA00022833"/>
    </source>
</evidence>
<dbReference type="InterPro" id="IPR002314">
    <property type="entry name" value="aa-tRNA-synt_IIb"/>
</dbReference>
<keyword evidence="4 13" id="KW-0436">Ligase</keyword>
<dbReference type="InterPro" id="IPR012675">
    <property type="entry name" value="Beta-grasp_dom_sf"/>
</dbReference>
<dbReference type="InterPro" id="IPR012947">
    <property type="entry name" value="tRNA_SAD"/>
</dbReference>
<proteinExistence type="inferred from homology"/>
<dbReference type="EMBL" id="SLWV01000015">
    <property type="protein sequence ID" value="TCO73667.1"/>
    <property type="molecule type" value="Genomic_DNA"/>
</dbReference>
<dbReference type="SUPFAM" id="SSF55186">
    <property type="entry name" value="ThrRS/AlaRS common domain"/>
    <property type="match status" value="1"/>
</dbReference>
<dbReference type="SUPFAM" id="SSF52954">
    <property type="entry name" value="Class II aaRS ABD-related"/>
    <property type="match status" value="1"/>
</dbReference>
<feature type="binding site" evidence="13">
    <location>
        <position position="386"/>
    </location>
    <ligand>
        <name>Zn(2+)</name>
        <dbReference type="ChEBI" id="CHEBI:29105"/>
        <note>catalytic</note>
    </ligand>
</feature>
<keyword evidence="9 13" id="KW-0694">RNA-binding</keyword>
<comment type="subunit">
    <text evidence="13">Homodimer.</text>
</comment>
<feature type="coiled-coil region" evidence="14">
    <location>
        <begin position="112"/>
        <end position="139"/>
    </location>
</feature>
<evidence type="ECO:0000256" key="2">
    <source>
        <dbReference type="ARBA" id="ARBA00022490"/>
    </source>
</evidence>
<sequence length="637" mass="73731">MENIKISLKDSSIKEVKKGVTVFEIAKEISGRLAKEAVAGEVNNKVVGLLHPVHEDAEVNILKFDDEKAQSVFRHTSSHILAQAVKRLFPSTKLAIGPAIENGFYYDFDSEHRFTENDLEKIEKEMKKIAGENLELERFELPRAEAIAYMKEREEGYKVELIQDLPDDAIISFYKQGDFVDLCAGPHLPSTKLVKAIKLLSLAGAYWRGDENKQMLQRIYGTSFPKQKLLEEHLHRLEEAKKRDHRKLGKELKLFTILEEGPGFPFFLPKGTQLKNTLLEYWREVHRKAEYVEVETPIMLNRKLWETSGHWYHYKENMYALKIDDEDFAIKPMNCPGGMLVYKTEMHSYRDFPIRMGEIGRVHRHELSGALHGLMRVRAFTQDDAHIFMLPEQIKDEIKGVVKLIDEVYTRFGFKYRVELSTKPEDSMGSEEEWEIAESSLKAALEELNLPYKLNEGDGAFYGPKIDFHLEDCIGRTWQCGTIQLDFQLPQRFDLTYVGKDGEKHRPVVIHRVAFGSVERFIGILTEHFAGKFPTWLSPVQVKILPIADKFKDYAQKITDQLKENGIYVEIDERNEKIGYKIREAQLEKVPYMIIVGEKEQESNTISVRSRDHGELGSQEVEMFINKIEEEIKNKTL</sequence>
<dbReference type="SUPFAM" id="SSF81271">
    <property type="entry name" value="TGS-like"/>
    <property type="match status" value="1"/>
</dbReference>
<dbReference type="CDD" id="cd00771">
    <property type="entry name" value="ThrRS_core"/>
    <property type="match status" value="1"/>
</dbReference>
<dbReference type="CDD" id="cd00860">
    <property type="entry name" value="ThrRS_anticodon"/>
    <property type="match status" value="1"/>
</dbReference>
<comment type="catalytic activity">
    <reaction evidence="12 13">
        <text>tRNA(Thr) + L-threonine + ATP = L-threonyl-tRNA(Thr) + AMP + diphosphate + H(+)</text>
        <dbReference type="Rhea" id="RHEA:24624"/>
        <dbReference type="Rhea" id="RHEA-COMP:9670"/>
        <dbReference type="Rhea" id="RHEA-COMP:9704"/>
        <dbReference type="ChEBI" id="CHEBI:15378"/>
        <dbReference type="ChEBI" id="CHEBI:30616"/>
        <dbReference type="ChEBI" id="CHEBI:33019"/>
        <dbReference type="ChEBI" id="CHEBI:57926"/>
        <dbReference type="ChEBI" id="CHEBI:78442"/>
        <dbReference type="ChEBI" id="CHEBI:78534"/>
        <dbReference type="ChEBI" id="CHEBI:456215"/>
        <dbReference type="EC" id="6.1.1.3"/>
    </reaction>
</comment>
<evidence type="ECO:0000313" key="17">
    <source>
        <dbReference type="EMBL" id="TCO73667.1"/>
    </source>
</evidence>
<dbReference type="FunFam" id="3.30.54.20:FF:000002">
    <property type="entry name" value="Threonine--tRNA ligase"/>
    <property type="match status" value="1"/>
</dbReference>
<dbReference type="Pfam" id="PF03129">
    <property type="entry name" value="HGTP_anticodon"/>
    <property type="match status" value="1"/>
</dbReference>
<dbReference type="GO" id="GO:0140096">
    <property type="term" value="F:catalytic activity, acting on a protein"/>
    <property type="evidence" value="ECO:0007669"/>
    <property type="project" value="UniProtKB-ARBA"/>
</dbReference>
<reference evidence="17 18" key="1">
    <citation type="submission" date="2019-03" db="EMBL/GenBank/DDBJ databases">
        <title>Genomic Encyclopedia of Type Strains, Phase IV (KMG-IV): sequencing the most valuable type-strain genomes for metagenomic binning, comparative biology and taxonomic classification.</title>
        <authorList>
            <person name="Goeker M."/>
        </authorList>
    </citation>
    <scope>NUCLEOTIDE SEQUENCE [LARGE SCALE GENOMIC DNA]</scope>
    <source>
        <strain evidence="17 18">DSM 102940</strain>
    </source>
</reference>
<dbReference type="InterPro" id="IPR045864">
    <property type="entry name" value="aa-tRNA-synth_II/BPL/LPL"/>
</dbReference>
<evidence type="ECO:0000256" key="8">
    <source>
        <dbReference type="ARBA" id="ARBA00022840"/>
    </source>
</evidence>
<accession>A0A4R2KM96</accession>
<keyword evidence="8 13" id="KW-0067">ATP-binding</keyword>
<gene>
    <name evidence="13" type="primary">thrS</name>
    <name evidence="17" type="ORF">EV214_11557</name>
</gene>
<feature type="binding site" evidence="13">
    <location>
        <position position="511"/>
    </location>
    <ligand>
        <name>Zn(2+)</name>
        <dbReference type="ChEBI" id="CHEBI:29105"/>
        <note>catalytic</note>
    </ligand>
</feature>